<evidence type="ECO:0000256" key="12">
    <source>
        <dbReference type="HAMAP-Rule" id="MF_00188"/>
    </source>
</evidence>
<keyword evidence="9 12" id="KW-1133">Transmembrane helix</keyword>
<proteinExistence type="inferred from homology"/>
<dbReference type="InterPro" id="IPR050083">
    <property type="entry name" value="HtpX_protease"/>
</dbReference>
<name>A0ABN5NA22_9PROT</name>
<gene>
    <name evidence="12 15" type="primary">htpX</name>
    <name evidence="15" type="ORF">DY252_02705</name>
</gene>
<evidence type="ECO:0000256" key="4">
    <source>
        <dbReference type="ARBA" id="ARBA00022670"/>
    </source>
</evidence>
<feature type="transmembrane region" description="Helical" evidence="12">
    <location>
        <begin position="145"/>
        <end position="167"/>
    </location>
</feature>
<dbReference type="GO" id="GO:0008237">
    <property type="term" value="F:metallopeptidase activity"/>
    <property type="evidence" value="ECO:0007669"/>
    <property type="project" value="UniProtKB-KW"/>
</dbReference>
<keyword evidence="6 12" id="KW-0479">Metal-binding</keyword>
<dbReference type="EC" id="3.4.24.-" evidence="12"/>
<evidence type="ECO:0000256" key="7">
    <source>
        <dbReference type="ARBA" id="ARBA00022801"/>
    </source>
</evidence>
<reference evidence="15 16" key="1">
    <citation type="submission" date="2018-08" db="EMBL/GenBank/DDBJ databases">
        <title>Complete genome sequence of type strain Thalassospira indica MCCC 1A01103T, isolated from isolated from deep seawater of the Indian Ocean.</title>
        <authorList>
            <person name="Liu Y."/>
        </authorList>
    </citation>
    <scope>NUCLEOTIDE SEQUENCE [LARGE SCALE GENOMIC DNA]</scope>
    <source>
        <strain evidence="15 16">PB8BT</strain>
    </source>
</reference>
<feature type="transmembrane region" description="Helical" evidence="12">
    <location>
        <begin position="30"/>
        <end position="47"/>
    </location>
</feature>
<feature type="domain" description="Peptidase M48" evidence="14">
    <location>
        <begin position="65"/>
        <end position="281"/>
    </location>
</feature>
<feature type="transmembrane region" description="Helical" evidence="12">
    <location>
        <begin position="7"/>
        <end position="24"/>
    </location>
</feature>
<comment type="cofactor">
    <cofactor evidence="12">
        <name>Zn(2+)</name>
        <dbReference type="ChEBI" id="CHEBI:29105"/>
    </cofactor>
    <text evidence="12">Binds 1 zinc ion per subunit.</text>
</comment>
<dbReference type="Proteomes" id="UP000256971">
    <property type="component" value="Chromosome"/>
</dbReference>
<sequence length="337" mass="35877">MNYIRTGLLLAGLTALFGAVGMMIGGQQGMIIALLFAAAMNVFAYWNSDAMLLRMRSARQVDDKTAPELVGMVQGLARNADLPMPKVYVIENPQPNAFATGRNPENAAVAATTGLLKLLDRNEIAGVMAHELAHVKNRDTLTMTITATIAGAISALANFAMFAGMFGGGRSDNNNPLGGIGMILIAILAPMGAMIVQMAISRTREYEADKIGAEICGHPMWLASALNKLDKGVHAVPNMDAERNPATAHMYIANPLSGKGVDSLFSTHPNMANRIARLKAMTRPSGGNAQGSQRGPIRQPAHVAKPGRSAGPWARKSQTPVAKGRSASRQRKRPWES</sequence>
<keyword evidence="7 12" id="KW-0378">Hydrolase</keyword>
<keyword evidence="4 12" id="KW-0645">Protease</keyword>
<evidence type="ECO:0000256" key="5">
    <source>
        <dbReference type="ARBA" id="ARBA00022692"/>
    </source>
</evidence>
<keyword evidence="8 12" id="KW-0862">Zinc</keyword>
<evidence type="ECO:0000313" key="16">
    <source>
        <dbReference type="Proteomes" id="UP000256971"/>
    </source>
</evidence>
<evidence type="ECO:0000256" key="3">
    <source>
        <dbReference type="ARBA" id="ARBA00022475"/>
    </source>
</evidence>
<protein>
    <recommendedName>
        <fullName evidence="12">Protease HtpX homolog</fullName>
        <ecNumber evidence="12">3.4.24.-</ecNumber>
    </recommendedName>
</protein>
<evidence type="ECO:0000256" key="10">
    <source>
        <dbReference type="ARBA" id="ARBA00023049"/>
    </source>
</evidence>
<feature type="binding site" evidence="12">
    <location>
        <position position="134"/>
    </location>
    <ligand>
        <name>Zn(2+)</name>
        <dbReference type="ChEBI" id="CHEBI:29105"/>
        <note>catalytic</note>
    </ligand>
</feature>
<keyword evidence="11 12" id="KW-0472">Membrane</keyword>
<dbReference type="PANTHER" id="PTHR43221">
    <property type="entry name" value="PROTEASE HTPX"/>
    <property type="match status" value="1"/>
</dbReference>
<evidence type="ECO:0000313" key="15">
    <source>
        <dbReference type="EMBL" id="AXO13285.1"/>
    </source>
</evidence>
<dbReference type="InterPro" id="IPR001915">
    <property type="entry name" value="Peptidase_M48"/>
</dbReference>
<feature type="binding site" evidence="12">
    <location>
        <position position="130"/>
    </location>
    <ligand>
        <name>Zn(2+)</name>
        <dbReference type="ChEBI" id="CHEBI:29105"/>
        <note>catalytic</note>
    </ligand>
</feature>
<evidence type="ECO:0000256" key="13">
    <source>
        <dbReference type="SAM" id="MobiDB-lite"/>
    </source>
</evidence>
<keyword evidence="10 12" id="KW-0482">Metalloprotease</keyword>
<dbReference type="NCBIfam" id="NF002363">
    <property type="entry name" value="PRK01345.1"/>
    <property type="match status" value="1"/>
</dbReference>
<dbReference type="Gene3D" id="3.30.2010.10">
    <property type="entry name" value="Metalloproteases ('zincins'), catalytic domain"/>
    <property type="match status" value="1"/>
</dbReference>
<feature type="compositionally biased region" description="Basic residues" evidence="13">
    <location>
        <begin position="326"/>
        <end position="337"/>
    </location>
</feature>
<dbReference type="NCBIfam" id="NF002826">
    <property type="entry name" value="PRK03001.1"/>
    <property type="match status" value="1"/>
</dbReference>
<feature type="region of interest" description="Disordered" evidence="13">
    <location>
        <begin position="283"/>
        <end position="337"/>
    </location>
</feature>
<keyword evidence="3 12" id="KW-1003">Cell membrane</keyword>
<evidence type="ECO:0000259" key="14">
    <source>
        <dbReference type="Pfam" id="PF01435"/>
    </source>
</evidence>
<accession>A0ABN5NA22</accession>
<evidence type="ECO:0000256" key="9">
    <source>
        <dbReference type="ARBA" id="ARBA00022989"/>
    </source>
</evidence>
<evidence type="ECO:0000256" key="11">
    <source>
        <dbReference type="ARBA" id="ARBA00023136"/>
    </source>
</evidence>
<evidence type="ECO:0000256" key="2">
    <source>
        <dbReference type="ARBA" id="ARBA00009779"/>
    </source>
</evidence>
<dbReference type="EMBL" id="CP031555">
    <property type="protein sequence ID" value="AXO13285.1"/>
    <property type="molecule type" value="Genomic_DNA"/>
</dbReference>
<keyword evidence="16" id="KW-1185">Reference proteome</keyword>
<feature type="active site" evidence="12">
    <location>
        <position position="131"/>
    </location>
</feature>
<dbReference type="HAMAP" id="MF_00188">
    <property type="entry name" value="Pept_M48_protease_HtpX"/>
    <property type="match status" value="1"/>
</dbReference>
<dbReference type="PANTHER" id="PTHR43221:SF1">
    <property type="entry name" value="PROTEASE HTPX"/>
    <property type="match status" value="1"/>
</dbReference>
<feature type="binding site" evidence="12">
    <location>
        <position position="205"/>
    </location>
    <ligand>
        <name>Zn(2+)</name>
        <dbReference type="ChEBI" id="CHEBI:29105"/>
        <note>catalytic</note>
    </ligand>
</feature>
<comment type="subcellular location">
    <subcellularLocation>
        <location evidence="1 12">Cell membrane</location>
        <topology evidence="1 12">Multi-pass membrane protein</topology>
    </subcellularLocation>
</comment>
<organism evidence="15 16">
    <name type="scientific">Thalassospira indica</name>
    <dbReference type="NCBI Taxonomy" id="1891279"/>
    <lineage>
        <taxon>Bacteria</taxon>
        <taxon>Pseudomonadati</taxon>
        <taxon>Pseudomonadota</taxon>
        <taxon>Alphaproteobacteria</taxon>
        <taxon>Rhodospirillales</taxon>
        <taxon>Thalassospiraceae</taxon>
        <taxon>Thalassospira</taxon>
    </lineage>
</organism>
<dbReference type="InterPro" id="IPR022919">
    <property type="entry name" value="Pept_M48_protease_HtpX"/>
</dbReference>
<evidence type="ECO:0000256" key="6">
    <source>
        <dbReference type="ARBA" id="ARBA00022723"/>
    </source>
</evidence>
<dbReference type="Pfam" id="PF01435">
    <property type="entry name" value="Peptidase_M48"/>
    <property type="match status" value="1"/>
</dbReference>
<keyword evidence="5 12" id="KW-0812">Transmembrane</keyword>
<dbReference type="CDD" id="cd07336">
    <property type="entry name" value="M48B_HtpX_like"/>
    <property type="match status" value="1"/>
</dbReference>
<dbReference type="RefSeq" id="WP_064787761.1">
    <property type="nucleotide sequence ID" value="NZ_CP031555.1"/>
</dbReference>
<comment type="similarity">
    <text evidence="2 12">Belongs to the peptidase M48B family.</text>
</comment>
<evidence type="ECO:0000256" key="8">
    <source>
        <dbReference type="ARBA" id="ARBA00022833"/>
    </source>
</evidence>
<evidence type="ECO:0000256" key="1">
    <source>
        <dbReference type="ARBA" id="ARBA00004651"/>
    </source>
</evidence>
<feature type="transmembrane region" description="Helical" evidence="12">
    <location>
        <begin position="179"/>
        <end position="200"/>
    </location>
</feature>